<dbReference type="GO" id="GO:0005096">
    <property type="term" value="F:GTPase activator activity"/>
    <property type="evidence" value="ECO:0007669"/>
    <property type="project" value="UniProtKB-KW"/>
</dbReference>
<dbReference type="GO" id="GO:0051056">
    <property type="term" value="P:regulation of small GTPase mediated signal transduction"/>
    <property type="evidence" value="ECO:0007669"/>
    <property type="project" value="InterPro"/>
</dbReference>
<organism evidence="4">
    <name type="scientific">Clastoptera arizonana</name>
    <name type="common">Arizona spittle bug</name>
    <dbReference type="NCBI Taxonomy" id="38151"/>
    <lineage>
        <taxon>Eukaryota</taxon>
        <taxon>Metazoa</taxon>
        <taxon>Ecdysozoa</taxon>
        <taxon>Arthropoda</taxon>
        <taxon>Hexapoda</taxon>
        <taxon>Insecta</taxon>
        <taxon>Pterygota</taxon>
        <taxon>Neoptera</taxon>
        <taxon>Paraneoptera</taxon>
        <taxon>Hemiptera</taxon>
        <taxon>Auchenorrhyncha</taxon>
        <taxon>Cercopoidea</taxon>
        <taxon>Clastopteridae</taxon>
        <taxon>Clastoptera</taxon>
    </lineage>
</organism>
<feature type="region of interest" description="Disordered" evidence="2">
    <location>
        <begin position="283"/>
        <end position="313"/>
    </location>
</feature>
<feature type="compositionally biased region" description="Polar residues" evidence="2">
    <location>
        <begin position="301"/>
        <end position="313"/>
    </location>
</feature>
<evidence type="ECO:0000259" key="3">
    <source>
        <dbReference type="PROSITE" id="PS50085"/>
    </source>
</evidence>
<dbReference type="GO" id="GO:0033596">
    <property type="term" value="C:TSC1-TSC2 complex"/>
    <property type="evidence" value="ECO:0007669"/>
    <property type="project" value="TreeGrafter"/>
</dbReference>
<gene>
    <name evidence="4" type="ORF">g.33008</name>
</gene>
<dbReference type="AlphaFoldDB" id="A0A1B6CBK9"/>
<feature type="compositionally biased region" description="Basic and acidic residues" evidence="2">
    <location>
        <begin position="283"/>
        <end position="298"/>
    </location>
</feature>
<sequence length="688" mass="76640">VSCWPAYIDFSPSLTPTGDMSWVMRIQNEPQATQSTNQPPMSDISTLFLPSLNSRKPSNSDVTINDADVDNRGINTSGMDRPISDPVSIPCSPIKRSPSRHNSKDSVDNVEEDDRNDEDGSSGKSRNPVRRSNSSPEMSASWKNPFMSQNLGSKDEITGINNESGISNNALNTNEAKKKQTYSSKDLRVNCEAIPEEMGTTPPMAEQLLMSQPSLLLIHQDHRKMSAPAAMQDNQIQADTTDGKLVDGLDMKNSIADKSFYSNKGSIEQNSLSMDNIKTVIKDRVVRTDSGPKDEEKSISGPPSVNQSPVSLTNPKNAALLTTKPPLSPPPSQLSPRLQPKLVKEAEFKPDPSTLPPLIFKRDRVHTISVMSPVRKPREWDSIPNKVRPTRPKEAPKSGVSPSFVFLQLYHSSHFGHIPEKPLVLSNSQVVQRALKNLDRIPPYETHKVGVIYVGPGQANSETDILRNQYGSLRYAEFLQRLGTLIKLSDADPQSIFLGGLDRNGNDGKYAYIWQDDVIQVTFHVATLMPPKETDPNCNDKKLHIGNDYVTIVYNDSGEQYNIRTVKCQFNYACVVVEPLEHGSSQVVIKAREELIENIGHSEPKIVSDQNVALLARQLALHANLASMVSCSLNAEGKDPYTSNWLERLRQIKRVRNKVLQEANSENSDTLRYNTQRRLPMDDFTEYT</sequence>
<dbReference type="GO" id="GO:0032007">
    <property type="term" value="P:negative regulation of TOR signaling"/>
    <property type="evidence" value="ECO:0007669"/>
    <property type="project" value="TreeGrafter"/>
</dbReference>
<dbReference type="FunFam" id="3.40.50.11210:FF:000007">
    <property type="entry name" value="Tuberous sclerosis 2"/>
    <property type="match status" value="1"/>
</dbReference>
<keyword evidence="1" id="KW-0343">GTPase activation</keyword>
<feature type="region of interest" description="Disordered" evidence="2">
    <location>
        <begin position="31"/>
        <end position="183"/>
    </location>
</feature>
<feature type="compositionally biased region" description="Polar residues" evidence="2">
    <location>
        <begin position="31"/>
        <end position="45"/>
    </location>
</feature>
<dbReference type="PROSITE" id="PS50085">
    <property type="entry name" value="RAPGAP"/>
    <property type="match status" value="1"/>
</dbReference>
<dbReference type="GO" id="GO:0051898">
    <property type="term" value="P:negative regulation of phosphatidylinositol 3-kinase/protein kinase B signal transduction"/>
    <property type="evidence" value="ECO:0007669"/>
    <property type="project" value="TreeGrafter"/>
</dbReference>
<evidence type="ECO:0000256" key="1">
    <source>
        <dbReference type="ARBA" id="ARBA00022468"/>
    </source>
</evidence>
<dbReference type="GO" id="GO:0005634">
    <property type="term" value="C:nucleus"/>
    <property type="evidence" value="ECO:0007669"/>
    <property type="project" value="InterPro"/>
</dbReference>
<dbReference type="PANTHER" id="PTHR10063">
    <property type="entry name" value="TUBERIN"/>
    <property type="match status" value="1"/>
</dbReference>
<dbReference type="Pfam" id="PF02145">
    <property type="entry name" value="Rap_GAP"/>
    <property type="match status" value="1"/>
</dbReference>
<evidence type="ECO:0000313" key="4">
    <source>
        <dbReference type="EMBL" id="JAS10857.1"/>
    </source>
</evidence>
<name>A0A1B6CBK9_9HEMI</name>
<accession>A0A1B6CBK9</accession>
<dbReference type="SUPFAM" id="SSF111347">
    <property type="entry name" value="Rap/Ran-GAP"/>
    <property type="match status" value="1"/>
</dbReference>
<dbReference type="Gene3D" id="3.40.50.11210">
    <property type="entry name" value="Rap/Ran-GAP"/>
    <property type="match status" value="1"/>
</dbReference>
<feature type="compositionally biased region" description="Polar residues" evidence="2">
    <location>
        <begin position="137"/>
        <end position="152"/>
    </location>
</feature>
<dbReference type="PANTHER" id="PTHR10063:SF0">
    <property type="entry name" value="TUBERIN"/>
    <property type="match status" value="1"/>
</dbReference>
<feature type="compositionally biased region" description="Polar residues" evidence="2">
    <location>
        <begin position="51"/>
        <end position="63"/>
    </location>
</feature>
<feature type="non-terminal residue" evidence="4">
    <location>
        <position position="1"/>
    </location>
</feature>
<dbReference type="GO" id="GO:0051726">
    <property type="term" value="P:regulation of cell cycle"/>
    <property type="evidence" value="ECO:0007669"/>
    <property type="project" value="TreeGrafter"/>
</dbReference>
<evidence type="ECO:0000256" key="2">
    <source>
        <dbReference type="SAM" id="MobiDB-lite"/>
    </source>
</evidence>
<feature type="domain" description="Rap-GAP" evidence="3">
    <location>
        <begin position="435"/>
        <end position="663"/>
    </location>
</feature>
<dbReference type="EMBL" id="GEDC01026441">
    <property type="protein sequence ID" value="JAS10857.1"/>
    <property type="molecule type" value="Transcribed_RNA"/>
</dbReference>
<reference evidence="4" key="1">
    <citation type="submission" date="2015-12" db="EMBL/GenBank/DDBJ databases">
        <title>De novo transcriptome assembly of four potential Pierce s Disease insect vectors from Arizona vineyards.</title>
        <authorList>
            <person name="Tassone E.E."/>
        </authorList>
    </citation>
    <scope>NUCLEOTIDE SEQUENCE</scope>
</reference>
<proteinExistence type="predicted"/>
<feature type="compositionally biased region" description="Acidic residues" evidence="2">
    <location>
        <begin position="108"/>
        <end position="120"/>
    </location>
</feature>
<dbReference type="InterPro" id="IPR000331">
    <property type="entry name" value="Rap/Ran_GAP_dom"/>
</dbReference>
<feature type="compositionally biased region" description="Polar residues" evidence="2">
    <location>
        <begin position="159"/>
        <end position="174"/>
    </location>
</feature>
<dbReference type="InterPro" id="IPR027107">
    <property type="entry name" value="Tuberin/Ral-act_asu"/>
</dbReference>
<dbReference type="InterPro" id="IPR035974">
    <property type="entry name" value="Rap/Ran-GAP_sf"/>
</dbReference>
<dbReference type="GO" id="GO:0046627">
    <property type="term" value="P:negative regulation of insulin receptor signaling pathway"/>
    <property type="evidence" value="ECO:0007669"/>
    <property type="project" value="TreeGrafter"/>
</dbReference>
<dbReference type="GO" id="GO:0030178">
    <property type="term" value="P:negative regulation of Wnt signaling pathway"/>
    <property type="evidence" value="ECO:0007669"/>
    <property type="project" value="TreeGrafter"/>
</dbReference>
<protein>
    <recommendedName>
        <fullName evidence="3">Rap-GAP domain-containing protein</fullName>
    </recommendedName>
</protein>